<dbReference type="RefSeq" id="WP_161490228.1">
    <property type="nucleotide sequence ID" value="NZ_CP019607.1"/>
</dbReference>
<evidence type="ECO:0000313" key="2">
    <source>
        <dbReference type="EMBL" id="AQP51494.1"/>
    </source>
</evidence>
<dbReference type="SUPFAM" id="SSF51735">
    <property type="entry name" value="NAD(P)-binding Rossmann-fold domains"/>
    <property type="match status" value="1"/>
</dbReference>
<dbReference type="AlphaFoldDB" id="A0A1Q2CZM5"/>
<organism evidence="2 3">
    <name type="scientific">Tessaracoccus flavescens</name>
    <dbReference type="NCBI Taxonomy" id="399497"/>
    <lineage>
        <taxon>Bacteria</taxon>
        <taxon>Bacillati</taxon>
        <taxon>Actinomycetota</taxon>
        <taxon>Actinomycetes</taxon>
        <taxon>Propionibacteriales</taxon>
        <taxon>Propionibacteriaceae</taxon>
        <taxon>Tessaracoccus</taxon>
    </lineage>
</organism>
<protein>
    <recommendedName>
        <fullName evidence="1">NAD(P)-binding domain-containing protein</fullName>
    </recommendedName>
</protein>
<accession>A0A1Q2CZM5</accession>
<dbReference type="STRING" id="399497.BW733_12415"/>
<evidence type="ECO:0000313" key="3">
    <source>
        <dbReference type="Proteomes" id="UP000188235"/>
    </source>
</evidence>
<dbReference type="KEGG" id="tfa:BW733_12415"/>
<feature type="domain" description="NAD(P)-binding" evidence="1">
    <location>
        <begin position="7"/>
        <end position="191"/>
    </location>
</feature>
<reference evidence="2 3" key="1">
    <citation type="journal article" date="2008" name="Int. J. Syst. Evol. Microbiol.">
        <title>Tessaracoccus flavescens sp. nov., isolated from marine sediment.</title>
        <authorList>
            <person name="Lee D.W."/>
            <person name="Lee S.D."/>
        </authorList>
    </citation>
    <scope>NUCLEOTIDE SEQUENCE [LARGE SCALE GENOMIC DNA]</scope>
    <source>
        <strain evidence="2 3">SST-39T</strain>
    </source>
</reference>
<gene>
    <name evidence="2" type="ORF">BW733_12415</name>
</gene>
<sequence>MKITLIGGSQGSGAELASLARAAGHHVTVVTRGGTAPSADRIIAGDATDPTVAADAVTGADAVVVTVGGAKGVSNHRAAVTRAVTKAMQGAGTRRLIVQSSLGAGGSAAQLPGLLGLITKLLLAKPLADHNEQERAVFDSGLDWTVVRPTGLTDKEPTGNWKAYEKREEGRLGGSVSRRDLAAYLLELLTEDSMVGRAVGISN</sequence>
<dbReference type="Proteomes" id="UP000188235">
    <property type="component" value="Chromosome"/>
</dbReference>
<dbReference type="Gene3D" id="3.40.50.720">
    <property type="entry name" value="NAD(P)-binding Rossmann-like Domain"/>
    <property type="match status" value="1"/>
</dbReference>
<proteinExistence type="predicted"/>
<dbReference type="PANTHER" id="PTHR43355:SF2">
    <property type="entry name" value="FLAVIN REDUCTASE (NADPH)"/>
    <property type="match status" value="1"/>
</dbReference>
<dbReference type="PANTHER" id="PTHR43355">
    <property type="entry name" value="FLAVIN REDUCTASE (NADPH)"/>
    <property type="match status" value="1"/>
</dbReference>
<dbReference type="InterPro" id="IPR051606">
    <property type="entry name" value="Polyketide_Oxido-like"/>
</dbReference>
<keyword evidence="3" id="KW-1185">Reference proteome</keyword>
<dbReference type="GO" id="GO:0004074">
    <property type="term" value="F:biliverdin reductase [NAD(P)H] activity"/>
    <property type="evidence" value="ECO:0007669"/>
    <property type="project" value="TreeGrafter"/>
</dbReference>
<dbReference type="GO" id="GO:0042602">
    <property type="term" value="F:riboflavin reductase (NADPH) activity"/>
    <property type="evidence" value="ECO:0007669"/>
    <property type="project" value="TreeGrafter"/>
</dbReference>
<dbReference type="InterPro" id="IPR036291">
    <property type="entry name" value="NAD(P)-bd_dom_sf"/>
</dbReference>
<dbReference type="EMBL" id="CP019607">
    <property type="protein sequence ID" value="AQP51494.1"/>
    <property type="molecule type" value="Genomic_DNA"/>
</dbReference>
<name>A0A1Q2CZM5_9ACTN</name>
<dbReference type="Pfam" id="PF13460">
    <property type="entry name" value="NAD_binding_10"/>
    <property type="match status" value="1"/>
</dbReference>
<evidence type="ECO:0000259" key="1">
    <source>
        <dbReference type="Pfam" id="PF13460"/>
    </source>
</evidence>
<dbReference type="InterPro" id="IPR016040">
    <property type="entry name" value="NAD(P)-bd_dom"/>
</dbReference>